<protein>
    <submittedName>
        <fullName evidence="7">ABC transporter substrate-binding protein</fullName>
    </submittedName>
</protein>
<dbReference type="Proteomes" id="UP001198983">
    <property type="component" value="Chromosome"/>
</dbReference>
<comment type="subcellular location">
    <subcellularLocation>
        <location evidence="1">Cell membrane</location>
        <topology evidence="1">Lipid-anchor</topology>
    </subcellularLocation>
</comment>
<dbReference type="InterPro" id="IPR000914">
    <property type="entry name" value="SBP_5_dom"/>
</dbReference>
<reference evidence="7 8" key="1">
    <citation type="journal article" date="2023" name="Int. J. Syst. Evol. Microbiol.">
        <title>Terrisporobacter hibernicus sp. nov., isolated from bovine faeces in Northern Ireland.</title>
        <authorList>
            <person name="Mitchell M."/>
            <person name="Nguyen S.V."/>
            <person name="Connor M."/>
            <person name="Fairley D.J."/>
            <person name="Donoghue O."/>
            <person name="Marshall H."/>
            <person name="Koolman L."/>
            <person name="McMullan G."/>
            <person name="Schaffer K.E."/>
            <person name="McGrath J.W."/>
            <person name="Fanning S."/>
        </authorList>
    </citation>
    <scope>NUCLEOTIDE SEQUENCE [LARGE SCALE GENOMIC DNA]</scope>
    <source>
        <strain evidence="7 8">MCA3</strain>
    </source>
</reference>
<dbReference type="Gene3D" id="3.90.76.10">
    <property type="entry name" value="Dipeptide-binding Protein, Domain 1"/>
    <property type="match status" value="1"/>
</dbReference>
<evidence type="ECO:0000256" key="4">
    <source>
        <dbReference type="ARBA" id="ARBA00022729"/>
    </source>
</evidence>
<dbReference type="KEGG" id="tem:JW646_07080"/>
<evidence type="ECO:0000256" key="1">
    <source>
        <dbReference type="ARBA" id="ARBA00004193"/>
    </source>
</evidence>
<evidence type="ECO:0000313" key="7">
    <source>
        <dbReference type="EMBL" id="UEL49200.1"/>
    </source>
</evidence>
<dbReference type="Gene3D" id="3.40.190.10">
    <property type="entry name" value="Periplasmic binding protein-like II"/>
    <property type="match status" value="1"/>
</dbReference>
<name>A0AAX2ZLK8_9FIRM</name>
<sequence length="529" mass="59342">MKFKKLSSMMMVAILSVGLLSGCSNSSGKDNETSSGGSDKPKVLTIATGRSFYQGEGTDIFVHGSTNVWESLVKLQDDMTPACDLAESIEPSEDYMSWTIKVKKGIKFHDGTELNAKAVKYNLDRLYHFSDVDKKYDKKTENVDDYGKIKSIELVDDYTVKVTHKEPTVDFMARLSYAAGAMFSLESFNDDGQIVKPYGTGPFKLKDYDETSDVLTLEKFADYRNGKAKLDEVVFKKIEDASTRLSALQTGEIDVVADVGAIMPQQADKVKSDDKLELKEQLVTTTHYMNLNKSKGKLFNNNDLAQAVSYAVSSESIVKDLLQGYGKEAKSVITSVSKKYSKDCGYEYNMDKAKELKEKSIGDKKESIDIIINSALTGRWPYENVAMLIQSQLEKIDIKSNIEVVDAAVWSERLKKGDYDMTLAPYTISTGEPSFYFEPHMKSDGAINVSRSYGYKNSKTDKLIAKAATETDEQKRVKDYQELQEIARKEGPTIPLWEDVTLYAVNKKVKDFNLNLLFWSDLSVVDIEK</sequence>
<dbReference type="PANTHER" id="PTHR30290:SF9">
    <property type="entry name" value="OLIGOPEPTIDE-BINDING PROTEIN APPA"/>
    <property type="match status" value="1"/>
</dbReference>
<evidence type="ECO:0000256" key="3">
    <source>
        <dbReference type="ARBA" id="ARBA00022448"/>
    </source>
</evidence>
<dbReference type="InterPro" id="IPR039424">
    <property type="entry name" value="SBP_5"/>
</dbReference>
<dbReference type="GO" id="GO:0042597">
    <property type="term" value="C:periplasmic space"/>
    <property type="evidence" value="ECO:0007669"/>
    <property type="project" value="UniProtKB-ARBA"/>
</dbReference>
<keyword evidence="3" id="KW-0813">Transport</keyword>
<dbReference type="InterPro" id="IPR030678">
    <property type="entry name" value="Peptide/Ni-bd"/>
</dbReference>
<dbReference type="Pfam" id="PF00496">
    <property type="entry name" value="SBP_bac_5"/>
    <property type="match status" value="1"/>
</dbReference>
<comment type="similarity">
    <text evidence="2">Belongs to the bacterial solute-binding protein 5 family.</text>
</comment>
<dbReference type="PANTHER" id="PTHR30290">
    <property type="entry name" value="PERIPLASMIC BINDING COMPONENT OF ABC TRANSPORTER"/>
    <property type="match status" value="1"/>
</dbReference>
<dbReference type="PROSITE" id="PS51257">
    <property type="entry name" value="PROKAR_LIPOPROTEIN"/>
    <property type="match status" value="1"/>
</dbReference>
<dbReference type="SUPFAM" id="SSF53850">
    <property type="entry name" value="Periplasmic binding protein-like II"/>
    <property type="match status" value="1"/>
</dbReference>
<dbReference type="EMBL" id="CP081135">
    <property type="protein sequence ID" value="UEL49200.1"/>
    <property type="molecule type" value="Genomic_DNA"/>
</dbReference>
<organism evidence="7 8">
    <name type="scientific">Terrisporobacter hibernicus</name>
    <dbReference type="NCBI Taxonomy" id="2813371"/>
    <lineage>
        <taxon>Bacteria</taxon>
        <taxon>Bacillati</taxon>
        <taxon>Bacillota</taxon>
        <taxon>Clostridia</taxon>
        <taxon>Peptostreptococcales</taxon>
        <taxon>Peptostreptococcaceae</taxon>
        <taxon>Terrisporobacter</taxon>
    </lineage>
</organism>
<evidence type="ECO:0000259" key="6">
    <source>
        <dbReference type="Pfam" id="PF00496"/>
    </source>
</evidence>
<dbReference type="GO" id="GO:0015833">
    <property type="term" value="P:peptide transport"/>
    <property type="evidence" value="ECO:0007669"/>
    <property type="project" value="TreeGrafter"/>
</dbReference>
<evidence type="ECO:0000256" key="5">
    <source>
        <dbReference type="SAM" id="SignalP"/>
    </source>
</evidence>
<proteinExistence type="inferred from homology"/>
<dbReference type="GO" id="GO:0043190">
    <property type="term" value="C:ATP-binding cassette (ABC) transporter complex"/>
    <property type="evidence" value="ECO:0007669"/>
    <property type="project" value="InterPro"/>
</dbReference>
<accession>A0AAX2ZLK8</accession>
<dbReference type="CDD" id="cd00995">
    <property type="entry name" value="PBP2_NikA_DppA_OppA_like"/>
    <property type="match status" value="1"/>
</dbReference>
<dbReference type="RefSeq" id="WP_228417055.1">
    <property type="nucleotide sequence ID" value="NZ_CP081135.1"/>
</dbReference>
<feature type="domain" description="Solute-binding protein family 5" evidence="6">
    <location>
        <begin position="84"/>
        <end position="445"/>
    </location>
</feature>
<dbReference type="Gene3D" id="3.10.105.10">
    <property type="entry name" value="Dipeptide-binding Protein, Domain 3"/>
    <property type="match status" value="1"/>
</dbReference>
<dbReference type="GO" id="GO:1904680">
    <property type="term" value="F:peptide transmembrane transporter activity"/>
    <property type="evidence" value="ECO:0007669"/>
    <property type="project" value="TreeGrafter"/>
</dbReference>
<evidence type="ECO:0000313" key="8">
    <source>
        <dbReference type="Proteomes" id="UP001198983"/>
    </source>
</evidence>
<feature type="chain" id="PRO_5043645981" evidence="5">
    <location>
        <begin position="29"/>
        <end position="529"/>
    </location>
</feature>
<keyword evidence="8" id="KW-1185">Reference proteome</keyword>
<dbReference type="PROSITE" id="PS01040">
    <property type="entry name" value="SBP_BACTERIAL_5"/>
    <property type="match status" value="1"/>
</dbReference>
<gene>
    <name evidence="7" type="ORF">JW646_07080</name>
</gene>
<feature type="signal peptide" evidence="5">
    <location>
        <begin position="1"/>
        <end position="28"/>
    </location>
</feature>
<evidence type="ECO:0000256" key="2">
    <source>
        <dbReference type="ARBA" id="ARBA00005695"/>
    </source>
</evidence>
<dbReference type="InterPro" id="IPR023765">
    <property type="entry name" value="SBP_5_CS"/>
</dbReference>
<dbReference type="AlphaFoldDB" id="A0AAX2ZLK8"/>
<dbReference type="PIRSF" id="PIRSF002741">
    <property type="entry name" value="MppA"/>
    <property type="match status" value="1"/>
</dbReference>
<keyword evidence="4 5" id="KW-0732">Signal</keyword>